<comment type="caution">
    <text evidence="5">The sequence shown here is derived from an EMBL/GenBank/DDBJ whole genome shotgun (WGS) entry which is preliminary data.</text>
</comment>
<evidence type="ECO:0000313" key="6">
    <source>
        <dbReference type="Proteomes" id="UP000823865"/>
    </source>
</evidence>
<keyword evidence="2 5" id="KW-0238">DNA-binding</keyword>
<evidence type="ECO:0000256" key="3">
    <source>
        <dbReference type="ARBA" id="ARBA00023163"/>
    </source>
</evidence>
<evidence type="ECO:0000313" key="5">
    <source>
        <dbReference type="EMBL" id="MBU3853164.1"/>
    </source>
</evidence>
<dbReference type="SMART" id="SM00347">
    <property type="entry name" value="HTH_MARR"/>
    <property type="match status" value="1"/>
</dbReference>
<dbReference type="PANTHER" id="PTHR42756:SF1">
    <property type="entry name" value="TRANSCRIPTIONAL REPRESSOR OF EMRAB OPERON"/>
    <property type="match status" value="1"/>
</dbReference>
<keyword evidence="1" id="KW-0805">Transcription regulation</keyword>
<name>A0A9E2L5U5_9BACT</name>
<dbReference type="EMBL" id="JAHLFU010000095">
    <property type="protein sequence ID" value="MBU3853164.1"/>
    <property type="molecule type" value="Genomic_DNA"/>
</dbReference>
<evidence type="ECO:0000259" key="4">
    <source>
        <dbReference type="PROSITE" id="PS50995"/>
    </source>
</evidence>
<evidence type="ECO:0000256" key="1">
    <source>
        <dbReference type="ARBA" id="ARBA00023015"/>
    </source>
</evidence>
<sequence>MESICVIKDLYKVLYQFEKDFAEAHSMTINEAMLLCCMKDGKPRTAGAICEYIGLSNSRVSKVITAVEQKGYIEREINKEDKRQMIFSLTEAGWQTVKAMQSKDLQLERLFQQLNEVLKKE</sequence>
<dbReference type="Pfam" id="PF01047">
    <property type="entry name" value="MarR"/>
    <property type="match status" value="1"/>
</dbReference>
<dbReference type="SUPFAM" id="SSF46785">
    <property type="entry name" value="Winged helix' DNA-binding domain"/>
    <property type="match status" value="1"/>
</dbReference>
<reference evidence="5" key="1">
    <citation type="journal article" date="2021" name="PeerJ">
        <title>Extensive microbial diversity within the chicken gut microbiome revealed by metagenomics and culture.</title>
        <authorList>
            <person name="Gilroy R."/>
            <person name="Ravi A."/>
            <person name="Getino M."/>
            <person name="Pursley I."/>
            <person name="Horton D.L."/>
            <person name="Alikhan N.F."/>
            <person name="Baker D."/>
            <person name="Gharbi K."/>
            <person name="Hall N."/>
            <person name="Watson M."/>
            <person name="Adriaenssens E.M."/>
            <person name="Foster-Nyarko E."/>
            <person name="Jarju S."/>
            <person name="Secka A."/>
            <person name="Antonio M."/>
            <person name="Oren A."/>
            <person name="Chaudhuri R.R."/>
            <person name="La Ragione R."/>
            <person name="Hildebrand F."/>
            <person name="Pallen M.J."/>
        </authorList>
    </citation>
    <scope>NUCLEOTIDE SEQUENCE</scope>
    <source>
        <strain evidence="5">G3-2149</strain>
    </source>
</reference>
<dbReference type="InterPro" id="IPR000835">
    <property type="entry name" value="HTH_MarR-typ"/>
</dbReference>
<protein>
    <submittedName>
        <fullName evidence="5">Winged helix DNA-binding protein</fullName>
    </submittedName>
</protein>
<keyword evidence="3" id="KW-0804">Transcription</keyword>
<dbReference type="InterPro" id="IPR036388">
    <property type="entry name" value="WH-like_DNA-bd_sf"/>
</dbReference>
<dbReference type="GO" id="GO:0003677">
    <property type="term" value="F:DNA binding"/>
    <property type="evidence" value="ECO:0007669"/>
    <property type="project" value="UniProtKB-KW"/>
</dbReference>
<reference evidence="5" key="2">
    <citation type="submission" date="2021-04" db="EMBL/GenBank/DDBJ databases">
        <authorList>
            <person name="Gilroy R."/>
        </authorList>
    </citation>
    <scope>NUCLEOTIDE SEQUENCE</scope>
    <source>
        <strain evidence="5">G3-2149</strain>
    </source>
</reference>
<dbReference type="Gene3D" id="1.10.10.10">
    <property type="entry name" value="Winged helix-like DNA-binding domain superfamily/Winged helix DNA-binding domain"/>
    <property type="match status" value="1"/>
</dbReference>
<dbReference type="PANTHER" id="PTHR42756">
    <property type="entry name" value="TRANSCRIPTIONAL REGULATOR, MARR"/>
    <property type="match status" value="1"/>
</dbReference>
<organism evidence="5 6">
    <name type="scientific">Candidatus Paraprevotella stercoravium</name>
    <dbReference type="NCBI Taxonomy" id="2838725"/>
    <lineage>
        <taxon>Bacteria</taxon>
        <taxon>Pseudomonadati</taxon>
        <taxon>Bacteroidota</taxon>
        <taxon>Bacteroidia</taxon>
        <taxon>Bacteroidales</taxon>
        <taxon>Prevotellaceae</taxon>
        <taxon>Paraprevotella</taxon>
    </lineage>
</organism>
<dbReference type="PROSITE" id="PS50995">
    <property type="entry name" value="HTH_MARR_2"/>
    <property type="match status" value="1"/>
</dbReference>
<dbReference type="Proteomes" id="UP000823865">
    <property type="component" value="Unassembled WGS sequence"/>
</dbReference>
<feature type="domain" description="HTH marR-type" evidence="4">
    <location>
        <begin position="1"/>
        <end position="121"/>
    </location>
</feature>
<gene>
    <name evidence="5" type="ORF">H9789_05000</name>
</gene>
<proteinExistence type="predicted"/>
<dbReference type="InterPro" id="IPR036390">
    <property type="entry name" value="WH_DNA-bd_sf"/>
</dbReference>
<dbReference type="AlphaFoldDB" id="A0A9E2L5U5"/>
<accession>A0A9E2L5U5</accession>
<dbReference type="GO" id="GO:0003700">
    <property type="term" value="F:DNA-binding transcription factor activity"/>
    <property type="evidence" value="ECO:0007669"/>
    <property type="project" value="InterPro"/>
</dbReference>
<evidence type="ECO:0000256" key="2">
    <source>
        <dbReference type="ARBA" id="ARBA00023125"/>
    </source>
</evidence>